<accession>A0ABR2Z7M2</accession>
<evidence type="ECO:0000313" key="2">
    <source>
        <dbReference type="EMBL" id="KAL0056487.1"/>
    </source>
</evidence>
<keyword evidence="3" id="KW-1185">Reference proteome</keyword>
<feature type="compositionally biased region" description="Polar residues" evidence="1">
    <location>
        <begin position="50"/>
        <end position="60"/>
    </location>
</feature>
<organism evidence="2 3">
    <name type="scientific">Marasmius tenuissimus</name>
    <dbReference type="NCBI Taxonomy" id="585030"/>
    <lineage>
        <taxon>Eukaryota</taxon>
        <taxon>Fungi</taxon>
        <taxon>Dikarya</taxon>
        <taxon>Basidiomycota</taxon>
        <taxon>Agaricomycotina</taxon>
        <taxon>Agaricomycetes</taxon>
        <taxon>Agaricomycetidae</taxon>
        <taxon>Agaricales</taxon>
        <taxon>Marasmiineae</taxon>
        <taxon>Marasmiaceae</taxon>
        <taxon>Marasmius</taxon>
    </lineage>
</organism>
<feature type="compositionally biased region" description="Polar residues" evidence="1">
    <location>
        <begin position="68"/>
        <end position="78"/>
    </location>
</feature>
<evidence type="ECO:0000313" key="3">
    <source>
        <dbReference type="Proteomes" id="UP001437256"/>
    </source>
</evidence>
<comment type="caution">
    <text evidence="2">The sequence shown here is derived from an EMBL/GenBank/DDBJ whole genome shotgun (WGS) entry which is preliminary data.</text>
</comment>
<feature type="compositionally biased region" description="Basic residues" evidence="1">
    <location>
        <begin position="23"/>
        <end position="35"/>
    </location>
</feature>
<feature type="non-terminal residue" evidence="2">
    <location>
        <position position="122"/>
    </location>
</feature>
<reference evidence="2 3" key="1">
    <citation type="submission" date="2024-05" db="EMBL/GenBank/DDBJ databases">
        <title>A draft genome resource for the thread blight pathogen Marasmius tenuissimus strain MS-2.</title>
        <authorList>
            <person name="Yulfo-Soto G.E."/>
            <person name="Baruah I.K."/>
            <person name="Amoako-Attah I."/>
            <person name="Bukari Y."/>
            <person name="Meinhardt L.W."/>
            <person name="Bailey B.A."/>
            <person name="Cohen S.P."/>
        </authorList>
    </citation>
    <scope>NUCLEOTIDE SEQUENCE [LARGE SCALE GENOMIC DNA]</scope>
    <source>
        <strain evidence="2 3">MS-2</strain>
    </source>
</reference>
<feature type="region of interest" description="Disordered" evidence="1">
    <location>
        <begin position="15"/>
        <end position="78"/>
    </location>
</feature>
<sequence length="122" mass="13117">MKESDKEFRAIQKEEMNAIKEAKKGRKKGAGKPKKSSAAGRASKGKMREVQSSPVVSSTPIPKMRATPKSTPSTVTRTSTYAKDNFNAALDSDSDLPELADVLLSYRKGLSPQTTPIASTST</sequence>
<evidence type="ECO:0000256" key="1">
    <source>
        <dbReference type="SAM" id="MobiDB-lite"/>
    </source>
</evidence>
<gene>
    <name evidence="2" type="ORF">AAF712_016909</name>
</gene>
<dbReference type="EMBL" id="JBBXMP010001873">
    <property type="protein sequence ID" value="KAL0056487.1"/>
    <property type="molecule type" value="Genomic_DNA"/>
</dbReference>
<name>A0ABR2Z7M2_9AGAR</name>
<protein>
    <submittedName>
        <fullName evidence="2">Uncharacterized protein</fullName>
    </submittedName>
</protein>
<proteinExistence type="predicted"/>
<dbReference type="Proteomes" id="UP001437256">
    <property type="component" value="Unassembled WGS sequence"/>
</dbReference>